<keyword evidence="2" id="KW-1185">Reference proteome</keyword>
<dbReference type="Gene3D" id="3.80.10.10">
    <property type="entry name" value="Ribonuclease Inhibitor"/>
    <property type="match status" value="1"/>
</dbReference>
<comment type="caution">
    <text evidence="1">The sequence shown here is derived from an EMBL/GenBank/DDBJ whole genome shotgun (WGS) entry which is preliminary data.</text>
</comment>
<dbReference type="SUPFAM" id="SSF52058">
    <property type="entry name" value="L domain-like"/>
    <property type="match status" value="1"/>
</dbReference>
<evidence type="ECO:0000313" key="1">
    <source>
        <dbReference type="EMBL" id="KAK8865016.1"/>
    </source>
</evidence>
<accession>A0ABR2ILZ9</accession>
<name>A0ABR2ILZ9_9EUKA</name>
<dbReference type="PANTHER" id="PTHR45661">
    <property type="entry name" value="SURFACE ANTIGEN"/>
    <property type="match status" value="1"/>
</dbReference>
<gene>
    <name evidence="1" type="ORF">M9Y10_010545</name>
</gene>
<dbReference type="InterPro" id="IPR026906">
    <property type="entry name" value="LRR_5"/>
</dbReference>
<evidence type="ECO:0000313" key="2">
    <source>
        <dbReference type="Proteomes" id="UP001470230"/>
    </source>
</evidence>
<sequence length="607" mass="69468">MELKIFLHLLSNISANHYRYRNFSTRIQQILIHLQNPIKNFFSNLDIFYLFKKDKNIILFLLQQQIIIPDNYILNQIIENDQSKLYSHFFYPEIKSLLDDKKCQQIEKEILNQNPEYFNNLEQNRQKGENISPICFLIRSDSVEEFIAYVNRTNIPLSSEIEISPFETNSFLLKKKSTIIEYAAFFGSFQIFQYLLMNKVTADPSIWLYEIHGNNAEMIHLLEYDKIQLPDSTFCELVKEAIKCHHNNIANYFIDNFLDDSLKSTVFQYAIQYHNYEFFESDFSHHFVLNFFCKYDHFPLFESLLPSISNFDMSLLSVAAKKHNREIIQLLISYHQMKFDSSLLKETENLTHITMLSNLETVKRSLTEIAISSSVKLLESSTFEGFSMLKKVTLPSYVEEVGDKCFCDCPSLSEITIPSSVKVIGEKAFETCSSLTNVVFLSPSSLEIIQKGTFSRCSSLTEINIPSSVTGIGLEAFYCCSSLEHLTIPSSVQIIDDNAFEECVSLTDVKVPSSLTKIGDNAFYGCSSLAEIDFECPSLLTEIGNNAFDSCSSLEYISIPPSLTLIGDSVFSNCSSLKEISVPFDLDTYSIGLKDEVNIKRSECTFI</sequence>
<dbReference type="InterPro" id="IPR036770">
    <property type="entry name" value="Ankyrin_rpt-contain_sf"/>
</dbReference>
<dbReference type="EMBL" id="JAPFFF010000016">
    <property type="protein sequence ID" value="KAK8865016.1"/>
    <property type="molecule type" value="Genomic_DNA"/>
</dbReference>
<dbReference type="Gene3D" id="1.25.40.20">
    <property type="entry name" value="Ankyrin repeat-containing domain"/>
    <property type="match status" value="1"/>
</dbReference>
<dbReference type="PANTHER" id="PTHR45661:SF3">
    <property type="entry name" value="IG-LIKE DOMAIN-CONTAINING PROTEIN"/>
    <property type="match status" value="1"/>
</dbReference>
<dbReference type="SUPFAM" id="SSF48403">
    <property type="entry name" value="Ankyrin repeat"/>
    <property type="match status" value="1"/>
</dbReference>
<dbReference type="Pfam" id="PF13306">
    <property type="entry name" value="LRR_5"/>
    <property type="match status" value="1"/>
</dbReference>
<organism evidence="1 2">
    <name type="scientific">Tritrichomonas musculus</name>
    <dbReference type="NCBI Taxonomy" id="1915356"/>
    <lineage>
        <taxon>Eukaryota</taxon>
        <taxon>Metamonada</taxon>
        <taxon>Parabasalia</taxon>
        <taxon>Tritrichomonadida</taxon>
        <taxon>Tritrichomonadidae</taxon>
        <taxon>Tritrichomonas</taxon>
    </lineage>
</organism>
<protein>
    <submittedName>
        <fullName evidence="1">Uncharacterized protein</fullName>
    </submittedName>
</protein>
<dbReference type="InterPro" id="IPR032675">
    <property type="entry name" value="LRR_dom_sf"/>
</dbReference>
<reference evidence="1 2" key="1">
    <citation type="submission" date="2024-04" db="EMBL/GenBank/DDBJ databases">
        <title>Tritrichomonas musculus Genome.</title>
        <authorList>
            <person name="Alves-Ferreira E."/>
            <person name="Grigg M."/>
            <person name="Lorenzi H."/>
            <person name="Galac M."/>
        </authorList>
    </citation>
    <scope>NUCLEOTIDE SEQUENCE [LARGE SCALE GENOMIC DNA]</scope>
    <source>
        <strain evidence="1 2">EAF2021</strain>
    </source>
</reference>
<dbReference type="InterPro" id="IPR053139">
    <property type="entry name" value="Surface_bspA-like"/>
</dbReference>
<dbReference type="Proteomes" id="UP001470230">
    <property type="component" value="Unassembled WGS sequence"/>
</dbReference>
<proteinExistence type="predicted"/>